<dbReference type="Proteomes" id="UP000294847">
    <property type="component" value="Chromosome 2"/>
</dbReference>
<evidence type="ECO:0000313" key="4">
    <source>
        <dbReference type="Proteomes" id="UP000294847"/>
    </source>
</evidence>
<feature type="compositionally biased region" description="Pro residues" evidence="1">
    <location>
        <begin position="259"/>
        <end position="272"/>
    </location>
</feature>
<dbReference type="InterPro" id="IPR002931">
    <property type="entry name" value="Transglutaminase-like"/>
</dbReference>
<dbReference type="PANTHER" id="PTHR46333:SF5">
    <property type="entry name" value="TRANSGLUTAMINASE-LIKE DOMAIN-CONTAINING PROTEIN"/>
    <property type="match status" value="1"/>
</dbReference>
<dbReference type="GO" id="GO:0005737">
    <property type="term" value="C:cytoplasm"/>
    <property type="evidence" value="ECO:0007669"/>
    <property type="project" value="TreeGrafter"/>
</dbReference>
<dbReference type="InterPro" id="IPR038765">
    <property type="entry name" value="Papain-like_cys_pep_sf"/>
</dbReference>
<feature type="compositionally biased region" description="Low complexity" evidence="1">
    <location>
        <begin position="110"/>
        <end position="128"/>
    </location>
</feature>
<feature type="compositionally biased region" description="Pro residues" evidence="1">
    <location>
        <begin position="35"/>
        <end position="48"/>
    </location>
</feature>
<dbReference type="InterPro" id="IPR052557">
    <property type="entry name" value="CAP/Cytokinesis_protein"/>
</dbReference>
<feature type="compositionally biased region" description="Polar residues" evidence="1">
    <location>
        <begin position="21"/>
        <end position="30"/>
    </location>
</feature>
<protein>
    <recommendedName>
        <fullName evidence="2">Transglutaminase-like domain-containing protein</fullName>
    </recommendedName>
</protein>
<dbReference type="EMBL" id="CP034205">
    <property type="protein sequence ID" value="QBZ56623.1"/>
    <property type="molecule type" value="Genomic_DNA"/>
</dbReference>
<sequence length="681" mass="74192">MADVEEPQYTTLAERIAALNRQKNFQSPSAANGKRPPPPPPPTNQPKPPIRHATSPDVSIHKTPTVPARPTPKPGVPPQLPRRSTAQVITEKSPPLPSRNLVPPLPTRRPSQTSLASPSSSASQGVSPALPPRANSAQLANGRRNSNESDISYISTISNLSLNQINSVDQQQPGARRLPPTLDQANLPLLPPTRRELEAKAKEASANGTTNPNASLRSRTPISEPPRPSVPPRLPSRPVKSPHVKPYGANGANGGREPVAPPTLPRRLPPVPTSYERPASMEPKPKVPTVPTTHQDAPPPIPLASRPTDQQIEQAVSGRNIAPKAPQVAGCLICRDFSAADALAAQFPLQSLPRHNVVDYLARALCDPFPSLTDKARAVFTWCHHNIRYDVEGFFGNCIPRGLTPDQTILSGKAVCEGYARVYQSIAERGGLQCVVVTGHGKGYGFNEVAPGQPPPRRDPTGHAWNAVVLDDGRWKLLDACWGAGHLGDGQSYNQKFSPLEFTSSNEIFGLKHFPSDWRHFYREDGRIPTWEEYVLGPTRGPKAQMYNDAADEGFSESTLSPAEKFIPVNEGDDYVRFQIGNICEHWNNEIHGKGKPRPLILRINGPGGNNEDYVALDNDGFWWWVDVPRRDLGRPGQTVSIFAVNTIGDESARGVTKGEYLNKKGKFGMSFAGIAAWELS</sequence>
<evidence type="ECO:0000256" key="1">
    <source>
        <dbReference type="SAM" id="MobiDB-lite"/>
    </source>
</evidence>
<evidence type="ECO:0000313" key="3">
    <source>
        <dbReference type="EMBL" id="QBZ56623.1"/>
    </source>
</evidence>
<feature type="domain" description="Transglutaminase-like" evidence="2">
    <location>
        <begin position="370"/>
        <end position="480"/>
    </location>
</feature>
<feature type="compositionally biased region" description="Pro residues" evidence="1">
    <location>
        <begin position="67"/>
        <end position="80"/>
    </location>
</feature>
<feature type="region of interest" description="Disordered" evidence="1">
    <location>
        <begin position="19"/>
        <end position="147"/>
    </location>
</feature>
<reference evidence="3 4" key="1">
    <citation type="journal article" date="2019" name="Mol. Biol. Evol.">
        <title>Blast fungal genomes show frequent chromosomal changes, gene gains and losses, and effector gene turnover.</title>
        <authorList>
            <person name="Gomez Luciano L.B."/>
            <person name="Jason Tsai I."/>
            <person name="Chuma I."/>
            <person name="Tosa Y."/>
            <person name="Chen Y.H."/>
            <person name="Li J.Y."/>
            <person name="Li M.Y."/>
            <person name="Jade Lu M.Y."/>
            <person name="Nakayashiki H."/>
            <person name="Li W.H."/>
        </authorList>
    </citation>
    <scope>NUCLEOTIDE SEQUENCE [LARGE SCALE GENOMIC DNA]</scope>
    <source>
        <strain evidence="3">MZ5-1-6</strain>
    </source>
</reference>
<evidence type="ECO:0000259" key="2">
    <source>
        <dbReference type="Pfam" id="PF01841"/>
    </source>
</evidence>
<accession>A0A4P7N2T5</accession>
<dbReference type="Pfam" id="PF01841">
    <property type="entry name" value="Transglut_core"/>
    <property type="match status" value="1"/>
</dbReference>
<dbReference type="SUPFAM" id="SSF54001">
    <property type="entry name" value="Cysteine proteinases"/>
    <property type="match status" value="1"/>
</dbReference>
<dbReference type="AlphaFoldDB" id="A0A4P7N2T5"/>
<feature type="compositionally biased region" description="Basic and acidic residues" evidence="1">
    <location>
        <begin position="193"/>
        <end position="203"/>
    </location>
</feature>
<proteinExistence type="predicted"/>
<dbReference type="PANTHER" id="PTHR46333">
    <property type="entry name" value="CYTOKINESIS PROTEIN 3"/>
    <property type="match status" value="1"/>
</dbReference>
<organism evidence="3 4">
    <name type="scientific">Pyricularia oryzae</name>
    <name type="common">Rice blast fungus</name>
    <name type="synonym">Magnaporthe oryzae</name>
    <dbReference type="NCBI Taxonomy" id="318829"/>
    <lineage>
        <taxon>Eukaryota</taxon>
        <taxon>Fungi</taxon>
        <taxon>Dikarya</taxon>
        <taxon>Ascomycota</taxon>
        <taxon>Pezizomycotina</taxon>
        <taxon>Sordariomycetes</taxon>
        <taxon>Sordariomycetidae</taxon>
        <taxon>Magnaporthales</taxon>
        <taxon>Pyriculariaceae</taxon>
        <taxon>Pyricularia</taxon>
    </lineage>
</organism>
<gene>
    <name evidence="3" type="ORF">PoMZ_01533</name>
</gene>
<name>A0A4P7N2T5_PYROR</name>
<dbReference type="Gene3D" id="3.10.620.30">
    <property type="match status" value="1"/>
</dbReference>
<feature type="compositionally biased region" description="Pro residues" evidence="1">
    <location>
        <begin position="223"/>
        <end position="235"/>
    </location>
</feature>
<feature type="compositionally biased region" description="Polar residues" evidence="1">
    <location>
        <begin position="206"/>
        <end position="220"/>
    </location>
</feature>
<feature type="region of interest" description="Disordered" evidence="1">
    <location>
        <begin position="168"/>
        <end position="310"/>
    </location>
</feature>